<evidence type="ECO:0000259" key="16">
    <source>
        <dbReference type="PROSITE" id="PS50994"/>
    </source>
</evidence>
<dbReference type="EMBL" id="ALBS01000021">
    <property type="protein sequence ID" value="EJT52601.1"/>
    <property type="molecule type" value="Genomic_DNA"/>
</dbReference>
<dbReference type="RefSeq" id="XP_014183620.1">
    <property type="nucleotide sequence ID" value="XM_014328145.1"/>
</dbReference>
<feature type="region of interest" description="Disordered" evidence="13">
    <location>
        <begin position="476"/>
        <end position="575"/>
    </location>
</feature>
<feature type="compositionally biased region" description="Basic and acidic residues" evidence="13">
    <location>
        <begin position="12"/>
        <end position="25"/>
    </location>
</feature>
<dbReference type="CDD" id="cd09274">
    <property type="entry name" value="RNase_HI_RT_Ty3"/>
    <property type="match status" value="1"/>
</dbReference>
<evidence type="ECO:0000256" key="6">
    <source>
        <dbReference type="ARBA" id="ARBA00022801"/>
    </source>
</evidence>
<feature type="region of interest" description="Disordered" evidence="13">
    <location>
        <begin position="598"/>
        <end position="697"/>
    </location>
</feature>
<feature type="region of interest" description="Disordered" evidence="13">
    <location>
        <begin position="1470"/>
        <end position="1513"/>
    </location>
</feature>
<dbReference type="PANTHER" id="PTHR37984">
    <property type="entry name" value="PROTEIN CBG26694"/>
    <property type="match status" value="1"/>
</dbReference>
<protein>
    <submittedName>
        <fullName evidence="17">Putative retrotransposon nucleocapsid protein</fullName>
    </submittedName>
</protein>
<evidence type="ECO:0000256" key="10">
    <source>
        <dbReference type="ARBA" id="ARBA00022918"/>
    </source>
</evidence>
<dbReference type="PANTHER" id="PTHR37984:SF5">
    <property type="entry name" value="PROTEIN NYNRIN-LIKE"/>
    <property type="match status" value="1"/>
</dbReference>
<dbReference type="Gene3D" id="3.30.70.270">
    <property type="match status" value="2"/>
</dbReference>
<feature type="compositionally biased region" description="Basic and acidic residues" evidence="13">
    <location>
        <begin position="525"/>
        <end position="557"/>
    </location>
</feature>
<evidence type="ECO:0000259" key="15">
    <source>
        <dbReference type="PROSITE" id="PS50878"/>
    </source>
</evidence>
<feature type="compositionally biased region" description="Low complexity" evidence="13">
    <location>
        <begin position="31"/>
        <end position="44"/>
    </location>
</feature>
<dbReference type="Pfam" id="PF17921">
    <property type="entry name" value="Integrase_H2C2"/>
    <property type="match status" value="1"/>
</dbReference>
<evidence type="ECO:0000313" key="17">
    <source>
        <dbReference type="EMBL" id="EJT52601.1"/>
    </source>
</evidence>
<dbReference type="GO" id="GO:0003964">
    <property type="term" value="F:RNA-directed DNA polymerase activity"/>
    <property type="evidence" value="ECO:0007669"/>
    <property type="project" value="UniProtKB-KW"/>
</dbReference>
<evidence type="ECO:0000256" key="11">
    <source>
        <dbReference type="ARBA" id="ARBA00023268"/>
    </source>
</evidence>
<reference evidence="17 18" key="1">
    <citation type="journal article" date="2012" name="Eukaryot. Cell">
        <title>Draft genome sequence of CBS 2479, the standard type strain of Trichosporon asahii.</title>
        <authorList>
            <person name="Yang R.Y."/>
            <person name="Li H.T."/>
            <person name="Zhu H."/>
            <person name="Zhou G.P."/>
            <person name="Wang M."/>
            <person name="Wang L."/>
        </authorList>
    </citation>
    <scope>NUCLEOTIDE SEQUENCE [LARGE SCALE GENOMIC DNA]</scope>
    <source>
        <strain evidence="18">ATCC 90039 / CBS 2479 / JCM 2466 / KCTC 7840 / NCYC 2677 / UAMH 7654</strain>
    </source>
</reference>
<dbReference type="Gene3D" id="3.10.10.10">
    <property type="entry name" value="HIV Type 1 Reverse Transcriptase, subunit A, domain 1"/>
    <property type="match status" value="1"/>
</dbReference>
<dbReference type="InterPro" id="IPR041588">
    <property type="entry name" value="Integrase_H2C2"/>
</dbReference>
<dbReference type="Gene3D" id="2.40.70.10">
    <property type="entry name" value="Acid Proteases"/>
    <property type="match status" value="1"/>
</dbReference>
<feature type="region of interest" description="Disordered" evidence="13">
    <location>
        <begin position="94"/>
        <end position="230"/>
    </location>
</feature>
<dbReference type="CDD" id="cd01647">
    <property type="entry name" value="RT_LTR"/>
    <property type="match status" value="1"/>
</dbReference>
<dbReference type="Pfam" id="PF17919">
    <property type="entry name" value="RT_RNaseH_2"/>
    <property type="match status" value="1"/>
</dbReference>
<evidence type="ECO:0000256" key="4">
    <source>
        <dbReference type="ARBA" id="ARBA00022750"/>
    </source>
</evidence>
<dbReference type="CDD" id="cd00303">
    <property type="entry name" value="retropepsin_like"/>
    <property type="match status" value="1"/>
</dbReference>
<dbReference type="SUPFAM" id="SSF53098">
    <property type="entry name" value="Ribonuclease H-like"/>
    <property type="match status" value="1"/>
</dbReference>
<dbReference type="FunFam" id="1.10.340.70:FF:000001">
    <property type="entry name" value="Retrovirus-related Pol polyprotein from transposon gypsy-like Protein"/>
    <property type="match status" value="1"/>
</dbReference>
<dbReference type="InterPro" id="IPR036397">
    <property type="entry name" value="RNaseH_sf"/>
</dbReference>
<dbReference type="GO" id="GO:0006508">
    <property type="term" value="P:proteolysis"/>
    <property type="evidence" value="ECO:0007669"/>
    <property type="project" value="InterPro"/>
</dbReference>
<gene>
    <name evidence="17" type="ORF">A1Q1_03055</name>
</gene>
<dbReference type="GO" id="GO:0015074">
    <property type="term" value="P:DNA integration"/>
    <property type="evidence" value="ECO:0007669"/>
    <property type="project" value="UniProtKB-KW"/>
</dbReference>
<keyword evidence="9" id="KW-0229">DNA integration</keyword>
<feature type="coiled-coil region" evidence="12">
    <location>
        <begin position="1867"/>
        <end position="1898"/>
    </location>
</feature>
<evidence type="ECO:0000313" key="18">
    <source>
        <dbReference type="Proteomes" id="UP000002748"/>
    </source>
</evidence>
<evidence type="ECO:0000256" key="8">
    <source>
        <dbReference type="ARBA" id="ARBA00022884"/>
    </source>
</evidence>
<sequence>MSEQRTPDPAADEERRRQAAEEKAGAKGKAKAGTQQPSDPAQAPQDDDTGVNPDNMSEAEFRRLIMTTLTGLSKDTRTVVSELDGVKNRVAAMEISRANSKQSKTSPSVTSGQLETTQKDAPPDKPPILHPKPKHAVSPTKLQAIEESADNIRHGEGGGGGATRTSPITQRVPEQDSSAPPGTDLARAADDNDRQPAARPATRQNGQHGTHEHHRLQQHPPDDVFTSSQPVLPQNQVHSNLFSPVQQHPSARQPYSTMMPSGAMAYPHPVYQPQLPPVRIETKDLPQFEGFEDKDGIERFVRAIDVHLRTGVSEYQIIARLGTLFHGSANEWFITLTDGELERLRTWSDWRARLLETFRPTNIKLIEQQAAAHRIIRNDEDVRQYFHEKKNLLRRGNPSMSDAEIGLQILGGTPMQWRANVTWDPDRDSLHDLQTSMERRAGLLHAQWWDKNLDMRDSNGHPRPGYVSWLSDLSRSANSRAPKGNKNQQSSSDNNNQSQQSRDTQSNDRQQGQRSNNRNANYGHNTEDYKRQWLDNQRKFLGRDPRSRTPLPRDRMRPQGRPFAPPASSADEQDVYIDDPYDLTYRPNNVYWLAAQEKRKQQNDVQNDNNALSLRTTPRPQQPTPPTHDGCSLKPHDTPIPECTATIELLPSSDDEEQDDGTKDDAPRQKKKKKEKIANAGETSSETKRPSCTQTPQAHVYDVSSAPVADAELNDWLQSDWVPTPTLAFARIGTSNQPHRVLIDSGADLCLVGEAYLRNEIENYNIEDSAILTINGVNGTSRTLGSTILPLRFSRKDARGHDQVFLIRFHVVPDLKDGLLVGNNALIAMNAVIDLSRGRMKLQDQEYLITSARRRRQDPMNYGHARDVRLKNAYIIQPGCRMKVPVHVITGGFKSDFLIEPVPLENGARLIRGPRALEPAHTDEVMYEFFNGTRKPIKLKRGLLVGKAIPKSRDQVRELKDIQQVVDSLSHELEKTKMANFINTEEDYLTSEDWEEYKTLLDKININENLDNDQRRKVENLLYCKRAAFASEKNPIGLTRRAVFDVDTGDAKPTTHCPYHASPLRRKLIRERIKALKDMQLIQDSTSEWSSPVIMVEQNGQWRMCVDYRALNKITVGDQYPVPRVFDILDSLEGSHWFSSFDLNKGYYQIPTTPRAAKRLAFRTQDGLYEPLRMPFGAKGAPAAFQRLMDTLLAEGRWLWCLAYIDDIIVYSKTFDDHVTHVRWVLGQMIDGGLTLHPSKSHLFVNSIDLLGHHVSNAGIAKGKKATDAITKQKRPTTVKELSRFLGLASHYRRFVKNFAILATPLRELRRLAVQLNSHHLPWNETYEAAYNLLIEKLAEDVLLAHPNPDKKFYIESDACLDGFGAVISQKTPEGYLRPIAFISRQTVDGEKNMAATELECAGLMWALEKFRPYIEGGTVQMLCDHKALQQLENYKGDCKRMQRASALLMSYHSTIDFVYKQAKKMQHVDQCSRNPLPATDRDRARPEEEIPEPWMGGTPIHPPPRGARTKPDHSASIITDELGDLDEGAVHAVWEILPDNDTIRRINEAMYDDPKFIKIVDEILLRYDVPDTKPYDREHWRKTMWHPSKPFVLSDGILHTVHSNVPRFMIYVPDDKSLRDDILSRFHDTPMAGHRGSESTYLRLVEHFWWPGVQRCVRSFVRHCESCQKNKPDNLLPPGLLKPIPHCPERWHTIQMDWMTKLPTSNGFDACLVVLDRLTKRVRLIPTCEEGMTSRLLAKLMFDSVFSLFGLPKVIISDRDSKLTSEMWQDLMAFLGVQHRLATAFHQQTDGGCERVIRVIKEGLRHYVNKDGSNWSDYVSTLEVAHNSSVQASTKKTPFELDLGRAPFFIHDSSPTNPNPEVRSLVARLHMDAREAVEALQAAQQNQKQQYDALHRDVEFKIGDEVLLATAIYKPRDEEGEQFQHSKLGPTFWGPFTIIDIPFDNVAKLRLAEGMRIHDQVSFAHIRKFHRRGTGPTAVRKLQSVIDARPTHNGEIKWRVRFQNSPDGTVWPDEWCDETELRFYGGGDIVDQHREHQQEFNGEHLAFYIYHFNPDNELDIEDSIRHFSYELQEHAGD</sequence>
<dbReference type="InterPro" id="IPR000477">
    <property type="entry name" value="RT_dom"/>
</dbReference>
<keyword evidence="6" id="KW-0378">Hydrolase</keyword>
<dbReference type="InterPro" id="IPR001584">
    <property type="entry name" value="Integrase_cat-core"/>
</dbReference>
<dbReference type="InterPro" id="IPR001995">
    <property type="entry name" value="Peptidase_A2_cat"/>
</dbReference>
<dbReference type="FunFam" id="3.30.70.270:FF:000020">
    <property type="entry name" value="Transposon Tf2-6 polyprotein-like Protein"/>
    <property type="match status" value="1"/>
</dbReference>
<dbReference type="PROSITE" id="PS50994">
    <property type="entry name" value="INTEGRASE"/>
    <property type="match status" value="1"/>
</dbReference>
<dbReference type="VEuPathDB" id="FungiDB:A1Q1_03055"/>
<dbReference type="SUPFAM" id="SSF56672">
    <property type="entry name" value="DNA/RNA polymerases"/>
    <property type="match status" value="1"/>
</dbReference>
<evidence type="ECO:0000256" key="2">
    <source>
        <dbReference type="ARBA" id="ARBA00022695"/>
    </source>
</evidence>
<organism evidence="17 18">
    <name type="scientific">Trichosporon asahii var. asahii (strain ATCC 90039 / CBS 2479 / JCM 2466 / KCTC 7840 / NBRC 103889/ NCYC 2677 / UAMH 7654)</name>
    <name type="common">Yeast</name>
    <dbReference type="NCBI Taxonomy" id="1186058"/>
    <lineage>
        <taxon>Eukaryota</taxon>
        <taxon>Fungi</taxon>
        <taxon>Dikarya</taxon>
        <taxon>Basidiomycota</taxon>
        <taxon>Agaricomycotina</taxon>
        <taxon>Tremellomycetes</taxon>
        <taxon>Trichosporonales</taxon>
        <taxon>Trichosporonaceae</taxon>
        <taxon>Trichosporon</taxon>
    </lineage>
</organism>
<dbReference type="InterPro" id="IPR050951">
    <property type="entry name" value="Retrovirus_Pol_polyprotein"/>
</dbReference>
<keyword evidence="3" id="KW-0540">Nuclease</keyword>
<dbReference type="Gene3D" id="1.10.340.70">
    <property type="match status" value="1"/>
</dbReference>
<evidence type="ECO:0000256" key="12">
    <source>
        <dbReference type="SAM" id="Coils"/>
    </source>
</evidence>
<evidence type="ECO:0000256" key="7">
    <source>
        <dbReference type="ARBA" id="ARBA00022842"/>
    </source>
</evidence>
<feature type="domain" description="Integrase catalytic" evidence="16">
    <location>
        <begin position="1685"/>
        <end position="1847"/>
    </location>
</feature>
<evidence type="ECO:0000256" key="1">
    <source>
        <dbReference type="ARBA" id="ARBA00022679"/>
    </source>
</evidence>
<feature type="compositionally biased region" description="Polar residues" evidence="13">
    <location>
        <begin position="97"/>
        <end position="116"/>
    </location>
</feature>
<dbReference type="Pfam" id="PF00665">
    <property type="entry name" value="rve"/>
    <property type="match status" value="1"/>
</dbReference>
<feature type="domain" description="Peptidase A2" evidence="14">
    <location>
        <begin position="739"/>
        <end position="825"/>
    </location>
</feature>
<keyword evidence="4" id="KW-0064">Aspartyl protease</keyword>
<dbReference type="InterPro" id="IPR043502">
    <property type="entry name" value="DNA/RNA_pol_sf"/>
</dbReference>
<evidence type="ECO:0000256" key="5">
    <source>
        <dbReference type="ARBA" id="ARBA00022759"/>
    </source>
</evidence>
<dbReference type="GO" id="GO:0005634">
    <property type="term" value="C:nucleus"/>
    <property type="evidence" value="ECO:0007669"/>
    <property type="project" value="UniProtKB-ARBA"/>
</dbReference>
<feature type="compositionally biased region" description="Low complexity" evidence="13">
    <location>
        <begin position="487"/>
        <end position="510"/>
    </location>
</feature>
<feature type="compositionally biased region" description="Polar residues" evidence="13">
    <location>
        <begin position="603"/>
        <end position="614"/>
    </location>
</feature>
<feature type="compositionally biased region" description="Basic and acidic residues" evidence="13">
    <location>
        <begin position="1480"/>
        <end position="1489"/>
    </location>
</feature>
<evidence type="ECO:0000256" key="9">
    <source>
        <dbReference type="ARBA" id="ARBA00022908"/>
    </source>
</evidence>
<dbReference type="Gene3D" id="3.30.420.10">
    <property type="entry name" value="Ribonuclease H-like superfamily/Ribonuclease H"/>
    <property type="match status" value="1"/>
</dbReference>
<dbReference type="PROSITE" id="PS00141">
    <property type="entry name" value="ASP_PROTEASE"/>
    <property type="match status" value="1"/>
</dbReference>
<keyword evidence="10" id="KW-0695">RNA-directed DNA polymerase</keyword>
<dbReference type="SUPFAM" id="SSF50630">
    <property type="entry name" value="Acid proteases"/>
    <property type="match status" value="1"/>
</dbReference>
<dbReference type="InterPro" id="IPR001969">
    <property type="entry name" value="Aspartic_peptidase_AS"/>
</dbReference>
<accession>J5TST9</accession>
<dbReference type="InterPro" id="IPR041577">
    <property type="entry name" value="RT_RNaseH_2"/>
</dbReference>
<evidence type="ECO:0000256" key="3">
    <source>
        <dbReference type="ARBA" id="ARBA00022722"/>
    </source>
</evidence>
<dbReference type="GO" id="GO:0003723">
    <property type="term" value="F:RNA binding"/>
    <property type="evidence" value="ECO:0007669"/>
    <property type="project" value="UniProtKB-KW"/>
</dbReference>
<dbReference type="HOGENOM" id="CLU_001577_0_0_1"/>
<dbReference type="Pfam" id="PF00078">
    <property type="entry name" value="RVT_1"/>
    <property type="match status" value="1"/>
</dbReference>
<dbReference type="GeneID" id="25986568"/>
<feature type="compositionally biased region" description="Polar residues" evidence="13">
    <location>
        <begin position="512"/>
        <end position="524"/>
    </location>
</feature>
<dbReference type="PROSITE" id="PS50878">
    <property type="entry name" value="RT_POL"/>
    <property type="match status" value="1"/>
</dbReference>
<dbReference type="InterPro" id="IPR021109">
    <property type="entry name" value="Peptidase_aspartic_dom_sf"/>
</dbReference>
<dbReference type="PROSITE" id="PS50175">
    <property type="entry name" value="ASP_PROT_RETROV"/>
    <property type="match status" value="1"/>
</dbReference>
<evidence type="ECO:0000256" key="13">
    <source>
        <dbReference type="SAM" id="MobiDB-lite"/>
    </source>
</evidence>
<dbReference type="InterPro" id="IPR043128">
    <property type="entry name" value="Rev_trsase/Diguanyl_cyclase"/>
</dbReference>
<keyword evidence="11" id="KW-0511">Multifunctional enzyme</keyword>
<keyword evidence="4" id="KW-0645">Protease</keyword>
<keyword evidence="12" id="KW-0175">Coiled coil</keyword>
<dbReference type="OrthoDB" id="2595244at2759"/>
<keyword evidence="8" id="KW-0694">RNA-binding</keyword>
<keyword evidence="7" id="KW-0460">Magnesium</keyword>
<dbReference type="KEGG" id="tasa:A1Q1_03055"/>
<keyword evidence="1" id="KW-0808">Transferase</keyword>
<feature type="compositionally biased region" description="Basic and acidic residues" evidence="13">
    <location>
        <begin position="187"/>
        <end position="196"/>
    </location>
</feature>
<proteinExistence type="predicted"/>
<keyword evidence="2" id="KW-0548">Nucleotidyltransferase</keyword>
<dbReference type="Proteomes" id="UP000002748">
    <property type="component" value="Unassembled WGS sequence"/>
</dbReference>
<name>J5TST9_TRIAS</name>
<dbReference type="GO" id="GO:0004190">
    <property type="term" value="F:aspartic-type endopeptidase activity"/>
    <property type="evidence" value="ECO:0007669"/>
    <property type="project" value="UniProtKB-KW"/>
</dbReference>
<keyword evidence="5" id="KW-0255">Endonuclease</keyword>
<feature type="region of interest" description="Disordered" evidence="13">
    <location>
        <begin position="1"/>
        <end position="59"/>
    </location>
</feature>
<dbReference type="GO" id="GO:0004519">
    <property type="term" value="F:endonuclease activity"/>
    <property type="evidence" value="ECO:0007669"/>
    <property type="project" value="UniProtKB-KW"/>
</dbReference>
<dbReference type="InterPro" id="IPR012337">
    <property type="entry name" value="RNaseH-like_sf"/>
</dbReference>
<comment type="caution">
    <text evidence="17">The sequence shown here is derived from an EMBL/GenBank/DDBJ whole genome shotgun (WGS) entry which is preliminary data.</text>
</comment>
<evidence type="ECO:0000259" key="14">
    <source>
        <dbReference type="PROSITE" id="PS50175"/>
    </source>
</evidence>
<feature type="domain" description="Reverse transcriptase" evidence="15">
    <location>
        <begin position="1077"/>
        <end position="1290"/>
    </location>
</feature>